<keyword evidence="8" id="KW-0406">Ion transport</keyword>
<sequence>MMPIFIYYQTTAKEWKRAENDAAVPNDALFIWYDFVNASLEESKLLTSQFHFDTLAIEDTVSTISRPKLKEYPDYQFLVCHLINPTDYRAQAINIFMKGHILVTYHQDKLKSIGSMEEVIQKRYLSKEITPVDIAFLILDFIVDSYFDYIYHIEDEVFSFEDRHVNDATDNKLMEDVFRIRSVIIKLKRVLMPMQELIEHLKEEASFTKTKKQRIYIHHIEDHIIKQIHVIKSAQEMTGDIRDNYDSLNSYRLNNVMKILTLVSVIFLPLTLITGIYGMNFWNMPELEWNYGYFSVLTVMLLISIALIVYFKMKKWF</sequence>
<keyword evidence="3 8" id="KW-0813">Transport</keyword>
<evidence type="ECO:0000256" key="5">
    <source>
        <dbReference type="ARBA" id="ARBA00022692"/>
    </source>
</evidence>
<dbReference type="PANTHER" id="PTHR46494">
    <property type="entry name" value="CORA FAMILY METAL ION TRANSPORTER (EUROFUNG)"/>
    <property type="match status" value="1"/>
</dbReference>
<evidence type="ECO:0000313" key="9">
    <source>
        <dbReference type="EMBL" id="UUI03703.1"/>
    </source>
</evidence>
<protein>
    <recommendedName>
        <fullName evidence="8">Magnesium transport protein CorA</fullName>
    </recommendedName>
</protein>
<dbReference type="Gene3D" id="3.30.460.20">
    <property type="entry name" value="CorA soluble domain-like"/>
    <property type="match status" value="1"/>
</dbReference>
<dbReference type="Pfam" id="PF01544">
    <property type="entry name" value="CorA"/>
    <property type="match status" value="1"/>
</dbReference>
<dbReference type="NCBIfam" id="TIGR00383">
    <property type="entry name" value="corA"/>
    <property type="match status" value="1"/>
</dbReference>
<comment type="similarity">
    <text evidence="2 8">Belongs to the CorA metal ion transporter (MIT) (TC 1.A.35) family.</text>
</comment>
<evidence type="ECO:0000256" key="8">
    <source>
        <dbReference type="RuleBase" id="RU362010"/>
    </source>
</evidence>
<keyword evidence="4 8" id="KW-1003">Cell membrane</keyword>
<gene>
    <name evidence="8 9" type="primary">corA</name>
    <name evidence="9" type="ORF">NP439_03120</name>
</gene>
<dbReference type="Proteomes" id="UP001059773">
    <property type="component" value="Chromosome"/>
</dbReference>
<accession>A0ABY5JTQ2</accession>
<dbReference type="InterPro" id="IPR045863">
    <property type="entry name" value="CorA_TM1_TM2"/>
</dbReference>
<reference evidence="9" key="1">
    <citation type="submission" date="2022-07" db="EMBL/GenBank/DDBJ databases">
        <title>FELIX.</title>
        <authorList>
            <person name="Wan K.H."/>
            <person name="Park S."/>
            <person name="Lawrence Q."/>
            <person name="Eichenberger J.P."/>
            <person name="Booth B.W."/>
            <person name="Piaggio A.J."/>
            <person name="Chandler J.C."/>
            <person name="Franklin A.B."/>
            <person name="Celniker S.E."/>
        </authorList>
    </citation>
    <scope>NUCLEOTIDE SEQUENCE</scope>
    <source>
        <strain evidence="9">QA-1986 374</strain>
    </source>
</reference>
<comment type="function">
    <text evidence="8">Mediates influx of magnesium ions.</text>
</comment>
<evidence type="ECO:0000256" key="2">
    <source>
        <dbReference type="ARBA" id="ARBA00009765"/>
    </source>
</evidence>
<keyword evidence="7 8" id="KW-0472">Membrane</keyword>
<evidence type="ECO:0000313" key="10">
    <source>
        <dbReference type="Proteomes" id="UP001059773"/>
    </source>
</evidence>
<keyword evidence="5 8" id="KW-0812">Transmembrane</keyword>
<evidence type="ECO:0000256" key="7">
    <source>
        <dbReference type="ARBA" id="ARBA00023136"/>
    </source>
</evidence>
<proteinExistence type="inferred from homology"/>
<evidence type="ECO:0000256" key="6">
    <source>
        <dbReference type="ARBA" id="ARBA00022989"/>
    </source>
</evidence>
<dbReference type="SUPFAM" id="SSF144083">
    <property type="entry name" value="Magnesium transport protein CorA, transmembrane region"/>
    <property type="match status" value="1"/>
</dbReference>
<keyword evidence="8" id="KW-0460">Magnesium</keyword>
<organism evidence="9 10">
    <name type="scientific">Oceanobacillus jeddahense</name>
    <dbReference type="NCBI Taxonomy" id="1462527"/>
    <lineage>
        <taxon>Bacteria</taxon>
        <taxon>Bacillati</taxon>
        <taxon>Bacillota</taxon>
        <taxon>Bacilli</taxon>
        <taxon>Bacillales</taxon>
        <taxon>Bacillaceae</taxon>
        <taxon>Oceanobacillus</taxon>
    </lineage>
</organism>
<dbReference type="InterPro" id="IPR002523">
    <property type="entry name" value="MgTranspt_CorA/ZnTranspt_ZntB"/>
</dbReference>
<dbReference type="InterPro" id="IPR004488">
    <property type="entry name" value="Mg/Co-transport_prot_CorA"/>
</dbReference>
<keyword evidence="10" id="KW-1185">Reference proteome</keyword>
<dbReference type="PANTHER" id="PTHR46494:SF1">
    <property type="entry name" value="CORA FAMILY METAL ION TRANSPORTER (EUROFUNG)"/>
    <property type="match status" value="1"/>
</dbReference>
<dbReference type="Gene3D" id="1.20.58.340">
    <property type="entry name" value="Magnesium transport protein CorA, transmembrane region"/>
    <property type="match status" value="2"/>
</dbReference>
<dbReference type="SUPFAM" id="SSF143865">
    <property type="entry name" value="CorA soluble domain-like"/>
    <property type="match status" value="1"/>
</dbReference>
<name>A0ABY5JTQ2_9BACI</name>
<evidence type="ECO:0000256" key="1">
    <source>
        <dbReference type="ARBA" id="ARBA00004651"/>
    </source>
</evidence>
<keyword evidence="6 8" id="KW-1133">Transmembrane helix</keyword>
<evidence type="ECO:0000256" key="4">
    <source>
        <dbReference type="ARBA" id="ARBA00022475"/>
    </source>
</evidence>
<feature type="transmembrane region" description="Helical" evidence="8">
    <location>
        <begin position="259"/>
        <end position="279"/>
    </location>
</feature>
<evidence type="ECO:0000256" key="3">
    <source>
        <dbReference type="ARBA" id="ARBA00022448"/>
    </source>
</evidence>
<dbReference type="InterPro" id="IPR045861">
    <property type="entry name" value="CorA_cytoplasmic_dom"/>
</dbReference>
<comment type="subcellular location">
    <subcellularLocation>
        <location evidence="1">Cell membrane</location>
        <topology evidence="1">Multi-pass membrane protein</topology>
    </subcellularLocation>
    <subcellularLocation>
        <location evidence="8">Membrane</location>
        <topology evidence="8">Multi-pass membrane protein</topology>
    </subcellularLocation>
</comment>
<dbReference type="RefSeq" id="WP_256708742.1">
    <property type="nucleotide sequence ID" value="NZ_CP101914.1"/>
</dbReference>
<dbReference type="EMBL" id="CP101914">
    <property type="protein sequence ID" value="UUI03703.1"/>
    <property type="molecule type" value="Genomic_DNA"/>
</dbReference>
<feature type="transmembrane region" description="Helical" evidence="8">
    <location>
        <begin position="291"/>
        <end position="311"/>
    </location>
</feature>